<dbReference type="InterPro" id="IPR011059">
    <property type="entry name" value="Metal-dep_hydrolase_composite"/>
</dbReference>
<dbReference type="InterPro" id="IPR032466">
    <property type="entry name" value="Metal_Hydrolase"/>
</dbReference>
<dbReference type="Gene3D" id="2.30.40.10">
    <property type="entry name" value="Urease, subunit C, domain 1"/>
    <property type="match status" value="1"/>
</dbReference>
<proteinExistence type="predicted"/>
<dbReference type="PANTHER" id="PTHR43794:SF11">
    <property type="entry name" value="AMIDOHYDROLASE-RELATED DOMAIN-CONTAINING PROTEIN"/>
    <property type="match status" value="1"/>
</dbReference>
<evidence type="ECO:0000256" key="1">
    <source>
        <dbReference type="ARBA" id="ARBA00022801"/>
    </source>
</evidence>
<feature type="domain" description="Amidohydrolase-related" evidence="2">
    <location>
        <begin position="54"/>
        <end position="405"/>
    </location>
</feature>
<dbReference type="Gene3D" id="3.20.20.140">
    <property type="entry name" value="Metal-dependent hydrolases"/>
    <property type="match status" value="1"/>
</dbReference>
<accession>A0A286TV08</accession>
<sequence length="418" mass="47395">MYVLRSKYLLKDPENVVDNGAVLIDDDGRIKFAGQSKDIDNIEPCPSIDLGDSVIVPGFVNTHTHLELTHLHKCIESDGIFTNWIRQLIDKKNGWSESKYALSVRDGIESSLKSGTTTVVDITRNGAALNELKTSKIRKLLFFEIINFNPDTAENTISDFKKLISGINTNDLLSIGIFPHAPYTVSERLYRECKKISNEYNIDVATHIAETEDEIEFLTKGSGHFVSLLDDFNMLNNWRCPQQSPIKYLNNVGFLEKGCILIHCNYLSDEEIYLIEKSKSNVVFCPRSHEYFHHEGHLFSSLKDRNINVALGTDSLASNDTLSILDEMKFIRSHYQDIRPQDIFHMGTIAGAVALKMENRIGMLYPGFYADIAVIESENMNLNNIYDGIFSQSSECVLTIVSGEICYDRNQKEMFDKC</sequence>
<gene>
    <name evidence="3" type="ORF">SCALIN_C04_0169</name>
</gene>
<dbReference type="RefSeq" id="WP_133111633.1">
    <property type="nucleotide sequence ID" value="NZ_BAOS01000004.1"/>
</dbReference>
<evidence type="ECO:0000259" key="2">
    <source>
        <dbReference type="Pfam" id="PF01979"/>
    </source>
</evidence>
<dbReference type="GO" id="GO:0016810">
    <property type="term" value="F:hydrolase activity, acting on carbon-nitrogen (but not peptide) bonds"/>
    <property type="evidence" value="ECO:0007669"/>
    <property type="project" value="InterPro"/>
</dbReference>
<dbReference type="SUPFAM" id="SSF51556">
    <property type="entry name" value="Metallo-dependent hydrolases"/>
    <property type="match status" value="1"/>
</dbReference>
<evidence type="ECO:0000313" key="4">
    <source>
        <dbReference type="Proteomes" id="UP000218542"/>
    </source>
</evidence>
<dbReference type="InterPro" id="IPR050287">
    <property type="entry name" value="MTA/SAH_deaminase"/>
</dbReference>
<reference evidence="4" key="1">
    <citation type="journal article" date="2017" name="Environ. Microbiol. Rep.">
        <title>Genetic Diversity of Marine Anaerobic Ammonium-Oxidizing Bacteria as Revealed by Genomic and Proteomic Analyses of 'Candidatus Scalindua japonica'.</title>
        <authorList>
            <person name="Oshiki M."/>
            <person name="Mizuto K."/>
            <person name="Kimura Z."/>
            <person name="Kindaichi T."/>
            <person name="Satoh H."/>
            <person name="Okabe S."/>
        </authorList>
    </citation>
    <scope>NUCLEOTIDE SEQUENCE [LARGE SCALE GENOMIC DNA]</scope>
    <source>
        <strain evidence="4">husup-a2</strain>
    </source>
</reference>
<dbReference type="SUPFAM" id="SSF51338">
    <property type="entry name" value="Composite domain of metallo-dependent hydrolases"/>
    <property type="match status" value="1"/>
</dbReference>
<comment type="caution">
    <text evidence="3">The sequence shown here is derived from an EMBL/GenBank/DDBJ whole genome shotgun (WGS) entry which is preliminary data.</text>
</comment>
<name>A0A286TV08_9BACT</name>
<keyword evidence="1 3" id="KW-0378">Hydrolase</keyword>
<protein>
    <submittedName>
        <fullName evidence="3">Cytosine deaminase and related metal-dependent hydrolases</fullName>
    </submittedName>
</protein>
<dbReference type="Pfam" id="PF01979">
    <property type="entry name" value="Amidohydro_1"/>
    <property type="match status" value="1"/>
</dbReference>
<evidence type="ECO:0000313" key="3">
    <source>
        <dbReference type="EMBL" id="GAX59681.1"/>
    </source>
</evidence>
<dbReference type="AlphaFoldDB" id="A0A286TV08"/>
<keyword evidence="4" id="KW-1185">Reference proteome</keyword>
<dbReference type="InterPro" id="IPR006680">
    <property type="entry name" value="Amidohydro-rel"/>
</dbReference>
<dbReference type="OrthoDB" id="9807210at2"/>
<dbReference type="EMBL" id="BAOS01000004">
    <property type="protein sequence ID" value="GAX59681.1"/>
    <property type="molecule type" value="Genomic_DNA"/>
</dbReference>
<dbReference type="Proteomes" id="UP000218542">
    <property type="component" value="Unassembled WGS sequence"/>
</dbReference>
<dbReference type="PANTHER" id="PTHR43794">
    <property type="entry name" value="AMINOHYDROLASE SSNA-RELATED"/>
    <property type="match status" value="1"/>
</dbReference>
<organism evidence="3 4">
    <name type="scientific">Candidatus Scalindua japonica</name>
    <dbReference type="NCBI Taxonomy" id="1284222"/>
    <lineage>
        <taxon>Bacteria</taxon>
        <taxon>Pseudomonadati</taxon>
        <taxon>Planctomycetota</taxon>
        <taxon>Candidatus Brocadiia</taxon>
        <taxon>Candidatus Brocadiales</taxon>
        <taxon>Candidatus Scalinduaceae</taxon>
        <taxon>Candidatus Scalindua</taxon>
    </lineage>
</organism>